<comment type="caution">
    <text evidence="3">The sequence shown here is derived from an EMBL/GenBank/DDBJ whole genome shotgun (WGS) entry which is preliminary data.</text>
</comment>
<sequence length="202" mass="22646">MLITLSRKSADRGEALQKTIADILKEEAKVICKGPQETIEIRDVNDDSTKADIETALKKEAGETCEIPLESIKIRKAYRGTQTATVTLPETTAQKLLEGNSKVRIGWANCRIRATKKPVQCFKCWHFRHFGSQCKSQVDRSKLCIRCGQEGHRIADCKNSANSEAFHGIISTINRFCSELNVLQKSPLRQSRNLYARGNTGH</sequence>
<dbReference type="Proteomes" id="UP000786811">
    <property type="component" value="Unassembled WGS sequence"/>
</dbReference>
<dbReference type="AlphaFoldDB" id="A0A8J2H8Z5"/>
<dbReference type="InterPro" id="IPR036875">
    <property type="entry name" value="Znf_CCHC_sf"/>
</dbReference>
<evidence type="ECO:0000313" key="3">
    <source>
        <dbReference type="EMBL" id="CAG5082879.1"/>
    </source>
</evidence>
<reference evidence="3" key="1">
    <citation type="submission" date="2021-04" db="EMBL/GenBank/DDBJ databases">
        <authorList>
            <person name="Chebbi M.A.C M."/>
        </authorList>
    </citation>
    <scope>NUCLEOTIDE SEQUENCE</scope>
</reference>
<accession>A0A8J2H8Z5</accession>
<dbReference type="PROSITE" id="PS50158">
    <property type="entry name" value="ZF_CCHC"/>
    <property type="match status" value="1"/>
</dbReference>
<dbReference type="InterPro" id="IPR001878">
    <property type="entry name" value="Znf_CCHC"/>
</dbReference>
<keyword evidence="1" id="KW-0479">Metal-binding</keyword>
<gene>
    <name evidence="3" type="ORF">HICCMSTLAB_LOCUS3674</name>
</gene>
<dbReference type="Gene3D" id="4.10.60.10">
    <property type="entry name" value="Zinc finger, CCHC-type"/>
    <property type="match status" value="1"/>
</dbReference>
<proteinExistence type="predicted"/>
<keyword evidence="1" id="KW-0863">Zinc-finger</keyword>
<evidence type="ECO:0000259" key="2">
    <source>
        <dbReference type="PROSITE" id="PS50158"/>
    </source>
</evidence>
<feature type="domain" description="CCHC-type" evidence="2">
    <location>
        <begin position="144"/>
        <end position="159"/>
    </location>
</feature>
<dbReference type="GO" id="GO:0003676">
    <property type="term" value="F:nucleic acid binding"/>
    <property type="evidence" value="ECO:0007669"/>
    <property type="project" value="InterPro"/>
</dbReference>
<dbReference type="SMART" id="SM00343">
    <property type="entry name" value="ZnF_C2HC"/>
    <property type="match status" value="2"/>
</dbReference>
<protein>
    <recommendedName>
        <fullName evidence="2">CCHC-type domain-containing protein</fullName>
    </recommendedName>
</protein>
<keyword evidence="4" id="KW-1185">Reference proteome</keyword>
<evidence type="ECO:0000313" key="4">
    <source>
        <dbReference type="Proteomes" id="UP000786811"/>
    </source>
</evidence>
<dbReference type="GO" id="GO:0008270">
    <property type="term" value="F:zinc ion binding"/>
    <property type="evidence" value="ECO:0007669"/>
    <property type="project" value="UniProtKB-KW"/>
</dbReference>
<organism evidence="3 4">
    <name type="scientific">Cotesia congregata</name>
    <name type="common">Parasitoid wasp</name>
    <name type="synonym">Apanteles congregatus</name>
    <dbReference type="NCBI Taxonomy" id="51543"/>
    <lineage>
        <taxon>Eukaryota</taxon>
        <taxon>Metazoa</taxon>
        <taxon>Ecdysozoa</taxon>
        <taxon>Arthropoda</taxon>
        <taxon>Hexapoda</taxon>
        <taxon>Insecta</taxon>
        <taxon>Pterygota</taxon>
        <taxon>Neoptera</taxon>
        <taxon>Endopterygota</taxon>
        <taxon>Hymenoptera</taxon>
        <taxon>Apocrita</taxon>
        <taxon>Ichneumonoidea</taxon>
        <taxon>Braconidae</taxon>
        <taxon>Microgastrinae</taxon>
        <taxon>Cotesia</taxon>
    </lineage>
</organism>
<dbReference type="EMBL" id="CAJNRD030001118">
    <property type="protein sequence ID" value="CAG5082879.1"/>
    <property type="molecule type" value="Genomic_DNA"/>
</dbReference>
<dbReference type="SUPFAM" id="SSF57756">
    <property type="entry name" value="Retrovirus zinc finger-like domains"/>
    <property type="match status" value="1"/>
</dbReference>
<keyword evidence="1" id="KW-0862">Zinc</keyword>
<dbReference type="OrthoDB" id="7698093at2759"/>
<name>A0A8J2H8Z5_COTCN</name>
<evidence type="ECO:0000256" key="1">
    <source>
        <dbReference type="PROSITE-ProRule" id="PRU00047"/>
    </source>
</evidence>